<feature type="compositionally biased region" description="Polar residues" evidence="1">
    <location>
        <begin position="1"/>
        <end position="14"/>
    </location>
</feature>
<feature type="compositionally biased region" description="Low complexity" evidence="1">
    <location>
        <begin position="22"/>
        <end position="54"/>
    </location>
</feature>
<evidence type="ECO:0000313" key="3">
    <source>
        <dbReference type="Proteomes" id="UP000186922"/>
    </source>
</evidence>
<accession>A0A1D1W2D5</accession>
<proteinExistence type="predicted"/>
<dbReference type="EMBL" id="BDGG01000015">
    <property type="protein sequence ID" value="GAV07436.1"/>
    <property type="molecule type" value="Genomic_DNA"/>
</dbReference>
<comment type="caution">
    <text evidence="2">The sequence shown here is derived from an EMBL/GenBank/DDBJ whole genome shotgun (WGS) entry which is preliminary data.</text>
</comment>
<protein>
    <submittedName>
        <fullName evidence="2">Uncharacterized protein</fullName>
    </submittedName>
</protein>
<sequence length="71" mass="7884">MSVFDNTTHQQFNLSYKRHDTTNFFTTKTKNQTAPEAANSSSEETPSSSSSTSPVRPTPTKKRLTLLDSSD</sequence>
<feature type="region of interest" description="Disordered" evidence="1">
    <location>
        <begin position="1"/>
        <end position="71"/>
    </location>
</feature>
<name>A0A1D1W2D5_RAMVA</name>
<evidence type="ECO:0000256" key="1">
    <source>
        <dbReference type="SAM" id="MobiDB-lite"/>
    </source>
</evidence>
<evidence type="ECO:0000313" key="2">
    <source>
        <dbReference type="EMBL" id="GAV07436.1"/>
    </source>
</evidence>
<gene>
    <name evidence="2" type="primary">RvY_17270-1</name>
    <name evidence="2" type="synonym">RvY_17270.1</name>
    <name evidence="2" type="ORF">RvY_17270</name>
</gene>
<keyword evidence="3" id="KW-1185">Reference proteome</keyword>
<dbReference type="AlphaFoldDB" id="A0A1D1W2D5"/>
<dbReference type="Proteomes" id="UP000186922">
    <property type="component" value="Unassembled WGS sequence"/>
</dbReference>
<reference evidence="2 3" key="1">
    <citation type="journal article" date="2016" name="Nat. Commun.">
        <title>Extremotolerant tardigrade genome and improved radiotolerance of human cultured cells by tardigrade-unique protein.</title>
        <authorList>
            <person name="Hashimoto T."/>
            <person name="Horikawa D.D."/>
            <person name="Saito Y."/>
            <person name="Kuwahara H."/>
            <person name="Kozuka-Hata H."/>
            <person name="Shin-I T."/>
            <person name="Minakuchi Y."/>
            <person name="Ohishi K."/>
            <person name="Motoyama A."/>
            <person name="Aizu T."/>
            <person name="Enomoto A."/>
            <person name="Kondo K."/>
            <person name="Tanaka S."/>
            <person name="Hara Y."/>
            <person name="Koshikawa S."/>
            <person name="Sagara H."/>
            <person name="Miura T."/>
            <person name="Yokobori S."/>
            <person name="Miyagawa K."/>
            <person name="Suzuki Y."/>
            <person name="Kubo T."/>
            <person name="Oyama M."/>
            <person name="Kohara Y."/>
            <person name="Fujiyama A."/>
            <person name="Arakawa K."/>
            <person name="Katayama T."/>
            <person name="Toyoda A."/>
            <person name="Kunieda T."/>
        </authorList>
    </citation>
    <scope>NUCLEOTIDE SEQUENCE [LARGE SCALE GENOMIC DNA]</scope>
    <source>
        <strain evidence="2 3">YOKOZUNA-1</strain>
    </source>
</reference>
<organism evidence="2 3">
    <name type="scientific">Ramazzottius varieornatus</name>
    <name type="common">Water bear</name>
    <name type="synonym">Tardigrade</name>
    <dbReference type="NCBI Taxonomy" id="947166"/>
    <lineage>
        <taxon>Eukaryota</taxon>
        <taxon>Metazoa</taxon>
        <taxon>Ecdysozoa</taxon>
        <taxon>Tardigrada</taxon>
        <taxon>Eutardigrada</taxon>
        <taxon>Parachela</taxon>
        <taxon>Hypsibioidea</taxon>
        <taxon>Ramazzottiidae</taxon>
        <taxon>Ramazzottius</taxon>
    </lineage>
</organism>